<feature type="transmembrane region" description="Helical" evidence="1">
    <location>
        <begin position="290"/>
        <end position="313"/>
    </location>
</feature>
<name>A0ABU8YCW8_9MICO</name>
<organism evidence="2 3">
    <name type="scientific">Curtobacterium citreum</name>
    <dbReference type="NCBI Taxonomy" id="2036"/>
    <lineage>
        <taxon>Bacteria</taxon>
        <taxon>Bacillati</taxon>
        <taxon>Actinomycetota</taxon>
        <taxon>Actinomycetes</taxon>
        <taxon>Micrococcales</taxon>
        <taxon>Microbacteriaceae</taxon>
        <taxon>Curtobacterium</taxon>
    </lineage>
</organism>
<sequence>MNIRSVTLAYVVPPLLASVLGFIGLVQVSEAGLVGASSVVTAAAGADTASNQRVAKSLEQVAETEGATIVRVVADRAAPTTLRQALVTGAPSSLGAGWLSDGYGDFTRSMSTTVLPMSDLDHFDPVGSYAVFGDDAARRAVLDALSGLGYDVSSERVPFLRRIGVSDGFSGTSGLVGALTLGCVTLCLMGTLGAPRRSAVRRLHGQSTASIVVSELAEVRGTLLATVVGTPVVAFGLFLYNGLASAATFATAVVVIGTALLAPVIAAHTIGTVLACRQPLATALRGARPVGALVLVAQVARAPALLLLVTAVFDLSGAVATVRSGTAERDLRAAGETVQLWVTPDPRPIDSQQYWNRIGAFAGRALEQRDALLAATVEVSSGQGKSTVPALFVDAGYLGLQDVRTEDGSRITADDADISVWIPADSRLDRRRLVAALADWQLREAPAAAREQITGGRLARQQVYSYPDDSSTRSWLADAVIVVVPEPAEVFSADQLGSWLSTGDVVFKNRTVAERSINTSDVRREFSAVVAVGQVAAEQARLAATMTVIATATVVSTLIVSIMLGLLGTVAHRRRHGRALFAKLASGTSAVRADAGLLFVETALVSIAVVATVNSWWGARPDGTGRSSVLDPVAQSAGTAGALALLAIAVVSAVNGAVLAATARNTLRDRGNGAR</sequence>
<comment type="caution">
    <text evidence="2">The sequence shown here is derived from an EMBL/GenBank/DDBJ whole genome shotgun (WGS) entry which is preliminary data.</text>
</comment>
<reference evidence="2 3" key="1">
    <citation type="submission" date="2024-03" db="EMBL/GenBank/DDBJ databases">
        <title>Whole genomes of four grape xylem sap localized bacterial endophytes.</title>
        <authorList>
            <person name="Kumar G."/>
            <person name="Savka M.A."/>
        </authorList>
    </citation>
    <scope>NUCLEOTIDE SEQUENCE [LARGE SCALE GENOMIC DNA]</scope>
    <source>
        <strain evidence="2 3">RIT_GXS8</strain>
    </source>
</reference>
<keyword evidence="1" id="KW-0472">Membrane</keyword>
<dbReference type="EMBL" id="JBBLYY010000065">
    <property type="protein sequence ID" value="MEK0172380.1"/>
    <property type="molecule type" value="Genomic_DNA"/>
</dbReference>
<feature type="transmembrane region" description="Helical" evidence="1">
    <location>
        <begin position="7"/>
        <end position="28"/>
    </location>
</feature>
<evidence type="ECO:0000256" key="1">
    <source>
        <dbReference type="SAM" id="Phobius"/>
    </source>
</evidence>
<feature type="transmembrane region" description="Helical" evidence="1">
    <location>
        <begin position="221"/>
        <end position="240"/>
    </location>
</feature>
<feature type="transmembrane region" description="Helical" evidence="1">
    <location>
        <begin position="593"/>
        <end position="617"/>
    </location>
</feature>
<keyword evidence="1" id="KW-1133">Transmembrane helix</keyword>
<protein>
    <recommendedName>
        <fullName evidence="4">ABC transport system permease protein</fullName>
    </recommendedName>
</protein>
<accession>A0ABU8YCW8</accession>
<feature type="transmembrane region" description="Helical" evidence="1">
    <location>
        <begin position="246"/>
        <end position="270"/>
    </location>
</feature>
<proteinExistence type="predicted"/>
<feature type="transmembrane region" description="Helical" evidence="1">
    <location>
        <begin position="175"/>
        <end position="194"/>
    </location>
</feature>
<dbReference type="RefSeq" id="WP_340197235.1">
    <property type="nucleotide sequence ID" value="NZ_JBBKAP010000059.1"/>
</dbReference>
<keyword evidence="1" id="KW-0812">Transmembrane</keyword>
<gene>
    <name evidence="2" type="ORF">WMN62_12955</name>
</gene>
<evidence type="ECO:0000313" key="2">
    <source>
        <dbReference type="EMBL" id="MEK0172380.1"/>
    </source>
</evidence>
<dbReference type="Proteomes" id="UP001370299">
    <property type="component" value="Unassembled WGS sequence"/>
</dbReference>
<evidence type="ECO:0008006" key="4">
    <source>
        <dbReference type="Google" id="ProtNLM"/>
    </source>
</evidence>
<evidence type="ECO:0000313" key="3">
    <source>
        <dbReference type="Proteomes" id="UP001370299"/>
    </source>
</evidence>
<feature type="transmembrane region" description="Helical" evidence="1">
    <location>
        <begin position="637"/>
        <end position="661"/>
    </location>
</feature>
<feature type="transmembrane region" description="Helical" evidence="1">
    <location>
        <begin position="548"/>
        <end position="572"/>
    </location>
</feature>
<keyword evidence="3" id="KW-1185">Reference proteome</keyword>